<accession>A0ABW5G1G9</accession>
<dbReference type="Proteomes" id="UP001597417">
    <property type="component" value="Unassembled WGS sequence"/>
</dbReference>
<evidence type="ECO:0000256" key="2">
    <source>
        <dbReference type="SAM" id="SignalP"/>
    </source>
</evidence>
<dbReference type="PANTHER" id="PTHR35936:SF17">
    <property type="entry name" value="ARGININE-BINDING EXTRACELLULAR PROTEIN ARTP"/>
    <property type="match status" value="1"/>
</dbReference>
<reference evidence="5" key="1">
    <citation type="journal article" date="2019" name="Int. J. Syst. Evol. Microbiol.">
        <title>The Global Catalogue of Microorganisms (GCM) 10K type strain sequencing project: providing services to taxonomists for standard genome sequencing and annotation.</title>
        <authorList>
            <consortium name="The Broad Institute Genomics Platform"/>
            <consortium name="The Broad Institute Genome Sequencing Center for Infectious Disease"/>
            <person name="Wu L."/>
            <person name="Ma J."/>
        </authorList>
    </citation>
    <scope>NUCLEOTIDE SEQUENCE [LARGE SCALE GENOMIC DNA]</scope>
    <source>
        <strain evidence="5">CGMCC 4.7645</strain>
    </source>
</reference>
<gene>
    <name evidence="4" type="ORF">ACFSXZ_28450</name>
</gene>
<dbReference type="CDD" id="cd01004">
    <property type="entry name" value="PBP2_MidA_like"/>
    <property type="match status" value="1"/>
</dbReference>
<dbReference type="RefSeq" id="WP_378268293.1">
    <property type="nucleotide sequence ID" value="NZ_JBHUKR010000017.1"/>
</dbReference>
<dbReference type="Gene3D" id="3.40.190.10">
    <property type="entry name" value="Periplasmic binding protein-like II"/>
    <property type="match status" value="2"/>
</dbReference>
<dbReference type="InterPro" id="IPR001638">
    <property type="entry name" value="Solute-binding_3/MltF_N"/>
</dbReference>
<name>A0ABW5G1G9_9PSEU</name>
<dbReference type="PANTHER" id="PTHR35936">
    <property type="entry name" value="MEMBRANE-BOUND LYTIC MUREIN TRANSGLYCOSYLASE F"/>
    <property type="match status" value="1"/>
</dbReference>
<proteinExistence type="predicted"/>
<dbReference type="PROSITE" id="PS51257">
    <property type="entry name" value="PROKAR_LIPOPROTEIN"/>
    <property type="match status" value="1"/>
</dbReference>
<keyword evidence="5" id="KW-1185">Reference proteome</keyword>
<evidence type="ECO:0000313" key="5">
    <source>
        <dbReference type="Proteomes" id="UP001597417"/>
    </source>
</evidence>
<protein>
    <submittedName>
        <fullName evidence="4">ABC transporter substrate-binding protein</fullName>
    </submittedName>
</protein>
<feature type="domain" description="Solute-binding protein family 3/N-terminal" evidence="3">
    <location>
        <begin position="67"/>
        <end position="293"/>
    </location>
</feature>
<dbReference type="EMBL" id="JBHUKR010000017">
    <property type="protein sequence ID" value="MFD2420269.1"/>
    <property type="molecule type" value="Genomic_DNA"/>
</dbReference>
<evidence type="ECO:0000259" key="3">
    <source>
        <dbReference type="SMART" id="SM00062"/>
    </source>
</evidence>
<evidence type="ECO:0000256" key="1">
    <source>
        <dbReference type="ARBA" id="ARBA00022729"/>
    </source>
</evidence>
<organism evidence="4 5">
    <name type="scientific">Amycolatopsis pigmentata</name>
    <dbReference type="NCBI Taxonomy" id="450801"/>
    <lineage>
        <taxon>Bacteria</taxon>
        <taxon>Bacillati</taxon>
        <taxon>Actinomycetota</taxon>
        <taxon>Actinomycetes</taxon>
        <taxon>Pseudonocardiales</taxon>
        <taxon>Pseudonocardiaceae</taxon>
        <taxon>Amycolatopsis</taxon>
    </lineage>
</organism>
<feature type="chain" id="PRO_5045733419" evidence="2">
    <location>
        <begin position="29"/>
        <end position="309"/>
    </location>
</feature>
<dbReference type="SMART" id="SM00062">
    <property type="entry name" value="PBPb"/>
    <property type="match status" value="1"/>
</dbReference>
<evidence type="ECO:0000313" key="4">
    <source>
        <dbReference type="EMBL" id="MFD2420269.1"/>
    </source>
</evidence>
<sequence length="309" mass="32087">MMRSTALAVLATIGIVALSACSNPPVNAGTAAGPPGGEAAGEKIVAQVAKNQQLAATLPAEVAGRGTLAAAINPDVAPVKFTDTDGKIVGLNPDLLRAAGKVLGITVTFQQTSFDAQVPGLQAKRFDLIASAGDFVERQTAIDFIDYLQAGTAILTKKGFKSDALTPQDLCGITVGYPRGAAQQGLLTAAERTCESAGKPPIGVNGYGDANSGLLAVQSGQADAFWGDLAPMVFNATTKPDQFKVVYQQSDLNYGIGVSKSNPQLRDALHAALKELVDDGVYAQLLKAWGQQDFGRPELPMNNPVHLTN</sequence>
<feature type="signal peptide" evidence="2">
    <location>
        <begin position="1"/>
        <end position="28"/>
    </location>
</feature>
<keyword evidence="1 2" id="KW-0732">Signal</keyword>
<dbReference type="Pfam" id="PF00497">
    <property type="entry name" value="SBP_bac_3"/>
    <property type="match status" value="1"/>
</dbReference>
<dbReference type="SUPFAM" id="SSF53850">
    <property type="entry name" value="Periplasmic binding protein-like II"/>
    <property type="match status" value="1"/>
</dbReference>
<comment type="caution">
    <text evidence="4">The sequence shown here is derived from an EMBL/GenBank/DDBJ whole genome shotgun (WGS) entry which is preliminary data.</text>
</comment>